<sequence length="162" mass="17605">MTNLRIPFLTLTALAVLLLSCGCSPQQEKLGPRPNEFESHTPIYDRDTILFHYESFNHEAIDEIPPTPEGSGGDPFAVPWALVGTVEDFDGAGIAKIKVDRDQSSGFILDTAYLNANAPIEGGDVIAIGDKIECRFLYDTNSEIIDPEKSGYIRIVDSGSAS</sequence>
<feature type="chain" id="PRO_5039156692" description="Lipoprotein" evidence="1">
    <location>
        <begin position="27"/>
        <end position="162"/>
    </location>
</feature>
<comment type="caution">
    <text evidence="2">The sequence shown here is derived from an EMBL/GenBank/DDBJ whole genome shotgun (WGS) entry which is preliminary data.</text>
</comment>
<evidence type="ECO:0000313" key="3">
    <source>
        <dbReference type="Proteomes" id="UP000271472"/>
    </source>
</evidence>
<accession>A0A3N0IB12</accession>
<dbReference type="GeneID" id="98662854"/>
<dbReference type="EMBL" id="QIBZ01000012">
    <property type="protein sequence ID" value="RNM34067.1"/>
    <property type="molecule type" value="Genomic_DNA"/>
</dbReference>
<evidence type="ECO:0000313" key="2">
    <source>
        <dbReference type="EMBL" id="RNM34067.1"/>
    </source>
</evidence>
<feature type="signal peptide" evidence="1">
    <location>
        <begin position="1"/>
        <end position="26"/>
    </location>
</feature>
<dbReference type="Proteomes" id="UP000271472">
    <property type="component" value="Unassembled WGS sequence"/>
</dbReference>
<evidence type="ECO:0008006" key="4">
    <source>
        <dbReference type="Google" id="ProtNLM"/>
    </source>
</evidence>
<keyword evidence="1" id="KW-0732">Signal</keyword>
<name>A0A3N0IB12_9ACTN</name>
<proteinExistence type="predicted"/>
<organism evidence="2 3">
    <name type="scientific">Slackia isoflavoniconvertens</name>
    <dbReference type="NCBI Taxonomy" id="572010"/>
    <lineage>
        <taxon>Bacteria</taxon>
        <taxon>Bacillati</taxon>
        <taxon>Actinomycetota</taxon>
        <taxon>Coriobacteriia</taxon>
        <taxon>Eggerthellales</taxon>
        <taxon>Eggerthellaceae</taxon>
        <taxon>Slackia</taxon>
    </lineage>
</organism>
<keyword evidence="3" id="KW-1185">Reference proteome</keyword>
<dbReference type="AlphaFoldDB" id="A0A3N0IB12"/>
<reference evidence="3" key="1">
    <citation type="submission" date="2018-05" db="EMBL/GenBank/DDBJ databases">
        <title>Genome Sequencing of selected type strains of the family Eggerthellaceae.</title>
        <authorList>
            <person name="Danylec N."/>
            <person name="Stoll D.A."/>
            <person name="Doetsch A."/>
            <person name="Huch M."/>
        </authorList>
    </citation>
    <scope>NUCLEOTIDE SEQUENCE [LARGE SCALE GENOMIC DNA]</scope>
    <source>
        <strain evidence="3">DSM 22006</strain>
    </source>
</reference>
<dbReference type="RefSeq" id="WP_123219796.1">
    <property type="nucleotide sequence ID" value="NZ_JACHYQ010000002.1"/>
</dbReference>
<evidence type="ECO:0000256" key="1">
    <source>
        <dbReference type="SAM" id="SignalP"/>
    </source>
</evidence>
<protein>
    <recommendedName>
        <fullName evidence="4">Lipoprotein</fullName>
    </recommendedName>
</protein>
<dbReference type="PROSITE" id="PS51257">
    <property type="entry name" value="PROKAR_LIPOPROTEIN"/>
    <property type="match status" value="1"/>
</dbReference>
<gene>
    <name evidence="2" type="ORF">DMP05_07155</name>
</gene>